<dbReference type="InterPro" id="IPR002791">
    <property type="entry name" value="ARMT1-like_metal-bd"/>
</dbReference>
<evidence type="ECO:0000313" key="3">
    <source>
        <dbReference type="Proteomes" id="UP001196980"/>
    </source>
</evidence>
<proteinExistence type="predicted"/>
<dbReference type="Pfam" id="PF01937">
    <property type="entry name" value="ARMT1-like_dom"/>
    <property type="match status" value="1"/>
</dbReference>
<organism evidence="2 3">
    <name type="scientific">Candidatus Magnetobacterium casense</name>
    <dbReference type="NCBI Taxonomy" id="1455061"/>
    <lineage>
        <taxon>Bacteria</taxon>
        <taxon>Pseudomonadati</taxon>
        <taxon>Nitrospirota</taxon>
        <taxon>Thermodesulfovibrionia</taxon>
        <taxon>Thermodesulfovibrionales</taxon>
        <taxon>Candidatus Magnetobacteriaceae</taxon>
        <taxon>Candidatus Magnetobacterium</taxon>
    </lineage>
</organism>
<name>A0ABS6RXL7_9BACT</name>
<reference evidence="2 3" key="1">
    <citation type="journal article" date="2020" name="J Geophys Res Biogeosci">
        <title>Magnetotaxis as an Adaptation to Enable Bacterial Shuttling of Microbial Sulfur and Sulfur Cycling Across Aquatic Oxic#Anoxic Interfaces.</title>
        <authorList>
            <person name="Li J."/>
            <person name="Liu P."/>
            <person name="Wang J."/>
            <person name="Roberts A.P."/>
            <person name="Pan Y."/>
        </authorList>
    </citation>
    <scope>NUCLEOTIDE SEQUENCE [LARGE SCALE GENOMIC DNA]</scope>
    <source>
        <strain evidence="2 3">MYR-1_YQ</strain>
    </source>
</reference>
<evidence type="ECO:0000313" key="2">
    <source>
        <dbReference type="EMBL" id="MBV6341356.1"/>
    </source>
</evidence>
<dbReference type="RefSeq" id="WP_218251991.1">
    <property type="nucleotide sequence ID" value="NZ_JABXWD010000098.1"/>
</dbReference>
<dbReference type="PIRSF" id="PIRSF006593">
    <property type="entry name" value="UCP006593"/>
    <property type="match status" value="1"/>
</dbReference>
<keyword evidence="3" id="KW-1185">Reference proteome</keyword>
<dbReference type="EMBL" id="JABXWD010000098">
    <property type="protein sequence ID" value="MBV6341356.1"/>
    <property type="molecule type" value="Genomic_DNA"/>
</dbReference>
<evidence type="ECO:0000259" key="1">
    <source>
        <dbReference type="Pfam" id="PF01937"/>
    </source>
</evidence>
<feature type="domain" description="Damage-control phosphatase ARMT1-like metal-binding" evidence="1">
    <location>
        <begin position="4"/>
        <end position="281"/>
    </location>
</feature>
<dbReference type="Proteomes" id="UP001196980">
    <property type="component" value="Unassembled WGS sequence"/>
</dbReference>
<comment type="caution">
    <text evidence="2">The sequence shown here is derived from an EMBL/GenBank/DDBJ whole genome shotgun (WGS) entry which is preliminary data.</text>
</comment>
<protein>
    <submittedName>
        <fullName evidence="2">DUF89 family protein</fullName>
    </submittedName>
</protein>
<sequence length="294" mass="32615">MKTQIECFPCFARQAVLTLGNLNMAEANKLDVIRAVLQEMEGADVSQPPAYATTFIYRMIRELTGEDPYKELKARYNAMALDLYPRLRAQVFEHHDPLWMATRLAIAGNIIDFGIFTSVDIEGTIQRALEHRIEVDDYEAFKQTLTSNNHGKGAELLYLLDNAGEVVFDKLLIEVLTTMGKDVTAVVKGFPVINDVTMQDAGDVGLDAVCKVIDNGSDAVGTITTLCSSDFLARFNTHSFIISKGQGNYETLCGSDKDIFFLFQAKCDVVARHLGLKVGAMLLKRNNSVIMDDK</sequence>
<accession>A0ABS6RXL7</accession>
<dbReference type="InterPro" id="IPR014444">
    <property type="entry name" value="PH1575-like"/>
</dbReference>
<gene>
    <name evidence="2" type="ORF">HWQ67_07140</name>
</gene>